<keyword evidence="1 2" id="KW-0833">Ubl conjugation pathway</keyword>
<gene>
    <name evidence="6" type="ORF">M9Y10_032495</name>
</gene>
<dbReference type="SUPFAM" id="SSF56204">
    <property type="entry name" value="Hect, E3 ligase catalytic domain"/>
    <property type="match status" value="1"/>
</dbReference>
<feature type="compositionally biased region" description="Basic residues" evidence="4">
    <location>
        <begin position="439"/>
        <end position="460"/>
    </location>
</feature>
<evidence type="ECO:0000259" key="5">
    <source>
        <dbReference type="PROSITE" id="PS50237"/>
    </source>
</evidence>
<feature type="region of interest" description="Disordered" evidence="4">
    <location>
        <begin position="2911"/>
        <end position="2949"/>
    </location>
</feature>
<dbReference type="PANTHER" id="PTHR46654">
    <property type="entry name" value="E3 UBIQUITIN-PROTEIN LIGASE HECTD3"/>
    <property type="match status" value="1"/>
</dbReference>
<reference evidence="6 7" key="1">
    <citation type="submission" date="2024-04" db="EMBL/GenBank/DDBJ databases">
        <title>Tritrichomonas musculus Genome.</title>
        <authorList>
            <person name="Alves-Ferreira E."/>
            <person name="Grigg M."/>
            <person name="Lorenzi H."/>
            <person name="Galac M."/>
        </authorList>
    </citation>
    <scope>NUCLEOTIDE SEQUENCE [LARGE SCALE GENOMIC DNA]</scope>
    <source>
        <strain evidence="6 7">EAF2021</strain>
    </source>
</reference>
<evidence type="ECO:0000313" key="7">
    <source>
        <dbReference type="Proteomes" id="UP001470230"/>
    </source>
</evidence>
<feature type="domain" description="HECT" evidence="5">
    <location>
        <begin position="3112"/>
        <end position="3469"/>
    </location>
</feature>
<proteinExistence type="predicted"/>
<dbReference type="SMART" id="SM00119">
    <property type="entry name" value="HECTc"/>
    <property type="match status" value="1"/>
</dbReference>
<dbReference type="Gene3D" id="3.30.2410.10">
    <property type="entry name" value="Hect, E3 ligase catalytic domain"/>
    <property type="match status" value="1"/>
</dbReference>
<dbReference type="InterPro" id="IPR035983">
    <property type="entry name" value="Hect_E3_ubiquitin_ligase"/>
</dbReference>
<name>A0ABR2GYL2_9EUKA</name>
<evidence type="ECO:0000256" key="2">
    <source>
        <dbReference type="PROSITE-ProRule" id="PRU00104"/>
    </source>
</evidence>
<protein>
    <recommendedName>
        <fullName evidence="5">HECT domain-containing protein</fullName>
    </recommendedName>
</protein>
<dbReference type="InterPro" id="IPR042469">
    <property type="entry name" value="HECTD3"/>
</dbReference>
<evidence type="ECO:0000256" key="1">
    <source>
        <dbReference type="ARBA" id="ARBA00022786"/>
    </source>
</evidence>
<dbReference type="PANTHER" id="PTHR46654:SF1">
    <property type="entry name" value="E3 UBIQUITIN-PROTEIN LIGASE HECTD3"/>
    <property type="match status" value="1"/>
</dbReference>
<feature type="compositionally biased region" description="Basic and acidic residues" evidence="4">
    <location>
        <begin position="421"/>
        <end position="433"/>
    </location>
</feature>
<dbReference type="InterPro" id="IPR000569">
    <property type="entry name" value="HECT_dom"/>
</dbReference>
<dbReference type="PROSITE" id="PS50237">
    <property type="entry name" value="HECT"/>
    <property type="match status" value="1"/>
</dbReference>
<dbReference type="EMBL" id="JAPFFF010000053">
    <property type="protein sequence ID" value="KAK8839029.1"/>
    <property type="molecule type" value="Genomic_DNA"/>
</dbReference>
<feature type="active site" description="Glycyl thioester intermediate" evidence="2">
    <location>
        <position position="3445"/>
    </location>
</feature>
<keyword evidence="3" id="KW-0175">Coiled coil</keyword>
<accession>A0ABR2GYL2</accession>
<feature type="region of interest" description="Disordered" evidence="4">
    <location>
        <begin position="421"/>
        <end position="467"/>
    </location>
</feature>
<keyword evidence="7" id="KW-1185">Reference proteome</keyword>
<feature type="coiled-coil region" evidence="3">
    <location>
        <begin position="3239"/>
        <end position="3266"/>
    </location>
</feature>
<sequence length="3489" mass="408346">MNNQILERISFDSDIRNHRELSPFIFFTHSSIYSTEKSKLNRIKLKDYHHSTLNYDTINTIENKIYSKDFYKNDPKEIDGYKESILRKLRYFFDIRSRSAIENLFTIQNDVIYDLLNDCQYFMSKYKKKIKRDLMQMPISTAQFPHYHQLTTNYFFYDDHSFEINNNDIINNEQKLSEIINNYFENDKDTKNMIPFNDLLQFLNILSDNAKAFSFSPTFVLTMIENFDNFLNTLFHTHNPKDGQNNENTSYDFILFGEIKKLPINDENRTKIKYFLVIMLIKMLLYLIIQKIHEALSILLQFIILDQDNFDFDLDDQFSFKSIFEKSLPHTTRRSKIIQNISTKQIIDFCCTAKGNNDFILTKNGIYEIDQTGELNLIECNSKSFEKEDKIAFSDGILYILKQEDKEIHKILIKNENVNESKNKETNQREIKKQSNSKANKKKRLSKKLREKQKKEKKAQRKEERKQIENDEIRLDSLSIDVPELPIISMSVYNNYVRILQRKNYNNNETTFVLTNIDMTPNSRTNFNVFEAFEKVDNEKQINQTSVEITVSDKSNKYKLFDACFSEDVIFFAFEDSSFEQWMIFKDGTASPFKRTSSPYLFTSNSRVKMDNDSFLHVMESTRNDENESVCLIKMYLPETKFYIRSKNDVLMKYSCLQKLSDIVDNCSHLIINREVTKAVTTEEYYEVNDSRHKKEKKMKKEKPIQNPFSFVVSPEEMSTIVQSPTAIAHKLDELKALIKEIKDKELQLFFISLFVKMCGVNLLYGVRGLYSSKEKLSDEMIKQRFGKFKSFILDLYSLSKLANSSDYEVILKGSFIFTLSIAGKFLFLPDQYDNLHYFFNELISSNDECTMFLLRTLSYFIFTYPSSLFIINDSLIDKLLEYDNVDIQLSELFMKNIILVFLESRFARKLMTNEFIEYLYPYIQSVFKYIRSMLMNYSIPLIISEQLLSYFMSIDISAIPHYSSMMLKEVVSIAPYLYDRIKREPGVLESDKEFLERHNDILPQTVHKEIKVLESDHPYNNSKANVIDEEKDSKGNVIEDLGSINFGSNIDTIYAVIDPRCKISEHDKIIIHCNNEVTEFKSNTGIQTMKFESNRLHVKLLKSKETCNEPCWGYKISFVGISFDMQFDWISNEHLAFYNCFICFLSQVFSSAFDSTKLNQNEKDLKSLVNDNIIQGIKFEEIRNEELIKGISKGISFDIDNEIAFDDDQKKTFLNEIINANNENDSIGKKFLDIMYSKTAKKNRIRLNEATKSILVNERYLTACLLKHLGLINSCLKFINKEEEVEVPSRLISLWKKVYSLRQTLFFSYQKSKITVNSSARNNDKSIKFDFKKYSEEIKNKCILLLYSSPILELKEKSNFDDEKIESVTSSIFSFITSETTLSAVSDLVDACRKRLSLRTQSLLSFSKFCDHFSLFETSKMILANQVYNFSTNSDKLVGVTEKEYDDYHILYDQVIYKMLKKLFTDPSTALISKIEFVGTFLFMFENDKDGSNQLSKIFIDIIENKKIKSFIRDEANLQMIIILFSLALRNRNSEIVNYISSLLFCDYIDFTCKKLILTIIPVMIKMIPGNHKIKDKSLAISFLKENSNLPVLVCQSFYWIATLLNLYKDEKEDYDFIMTVLKGIGQAFVGKSCLFIDNEAFKSFTHRQVADKMISFIRLLMNSDNDSVLNVIHDVLSNKINQLRLDENNDDLMISIGMFSSIGQSLSAFEPERQFGDFLRSSDLYQIIGFNPALCQIREMYSYRRKTNGNFENIVKLDPKKLDLNEKEINNLLQLHKIISKSKYFIDEQQKYDFEITDKEIAENILFSSFYSFLPIIMQNKNNAGILMSNKYLDKTLSLFEFSTKSLPSNENSLLLLSHYLENAINNPMYKPKNDTNENRIDSNGCFRFMKMNFGEIIYGNLDVIKTDGEHYNLFLSSRPFDAEHETYFEIKINEIGNKRIFIGFVDSEELSIDKAFGFGCAGQSDIFCRRSANLSKHIEFSCDKIMKNDQIPPKPKKEDNSKEDGSINNCTENVSKKVFSLNKGDRIGCYYTFNYVYLTLNGALTKYRLSHKSVNSYIPIISVDHDEVELEITQNVSFVDNSKFDFLNIKNVPVDYFKEKDIKKSIRLTDSLDTSGDFSESNFMIGQVAFLERTIVQEKYCMLETIEPISEEILRERENFAIIKDITPLNENRLVSKLNIESYNHLTLSKEIYKNVDSRYLTYKKTNFFNLIENRTNTKLGINNTFNLKYLPKDLQTTTDFNSISLYLRTKTIKDNSKSIAIIMTRFLVFVLVDYLRYIKSPLLQDEGIDSNEMNCILHSLAASLPTITSFRPKFVYKLEDKFSHKYVIFQDEDEYKEATKNSWKKEEKPFYVPIISKVFDISFKMFIQKSQNFLSTKFVSKLLQISMDKVISSEIIPISSLYSSLPAKCKVESIDSLPEKFEYETTIKKKRLKNSTHVVGFIPILLNEIPSQLPDVECKKKSYRQSSNQVSYFSHVKDDIEISWKYKIKDIKEPFDLDKYSDYKLKFGLLLLTKNLPENLLNSSLGFIQNLLNVFQSFENSDKLFDKFKEFLRGDLLEKIFTLAMKKDPIAHPFIQIILVMLISKYGFSDSMFIKNASNAMFIFKSISNKLYQLNDFPTGKNELPLLFSIYSNLIQTRIYELLADKQNKETMSTLFDKYNEINKELFMIDNDENESDENSKKNNKNNGFELAVNEKKKNFRLLYLLYYYSYLLHNDQCLPYPMFLFIHDWMMQRFGGFRTTISKKEINRFKRIKIDENKEIIYKSDILENDFDLCCSYKLFNIYVKKEDEDDKKSSEKDKKKKEEKNIKEANKVFIHQLKDDKQIELPQTGEEVTVSFPLEIIIVHEEDKENKTKELKLGDVYIFDFCPSEDTQRSCFIYNYDQIQNEFQQFISYEKYDTQIMESFNSSEKNDKDDLNENNNNNNNDSNEEDDNSDNENNNVEIGNKDDYKIYEIQQIHDDLIVSLSNLALPVDNKIASLRFSMISLYRFLIENQIVAYAIDNDKDKKDDDDDDSNYTNWWRTSSYSDAKAPNRYMQQIVGPAYSMSTESKFIFIDKIFKSETKEDYELRLIFNRFEQQKFFDKNKDKSVTSVRPLFIQFMEQLDEESIPLLKVRGGLPFHVNLVGEGAIDGGGPGREIFSSLIVEMMNDKLGIFTYNPNRLHENKDTNKEDLIPNKNIISENFSEEAAKLLEKRFVYAGALIAACIVSSLPQTMNLSSFIWEYLTNGNVSIESIYEIDEDFKQLIQNAESLEKRINSISDDEFNKCFYHFFEIKDSFDNVVELIPSGSKVLVTKENLHEFIQLSKKQRINEFNDELKDLKEGFDKIMIYNNITSILRPNELKLLVCGEMSCSVERMKKIIDVSTPSLYNEKFNEEQMIEMFWKVIESFSIEDRMQFIRFSSGNLGLPAPGLKWEDNISVIILSRERKEKRNENMVTSSTCSSETRIPFFETEEELAKMIKISLKFFGMITDGRDELEDVSKDLF</sequence>
<evidence type="ECO:0000256" key="4">
    <source>
        <dbReference type="SAM" id="MobiDB-lite"/>
    </source>
</evidence>
<evidence type="ECO:0000313" key="6">
    <source>
        <dbReference type="EMBL" id="KAK8839029.1"/>
    </source>
</evidence>
<dbReference type="InterPro" id="IPR043136">
    <property type="entry name" value="B30.2/SPRY_sf"/>
</dbReference>
<organism evidence="6 7">
    <name type="scientific">Tritrichomonas musculus</name>
    <dbReference type="NCBI Taxonomy" id="1915356"/>
    <lineage>
        <taxon>Eukaryota</taxon>
        <taxon>Metamonada</taxon>
        <taxon>Parabasalia</taxon>
        <taxon>Tritrichomonadida</taxon>
        <taxon>Tritrichomonadidae</taxon>
        <taxon>Tritrichomonas</taxon>
    </lineage>
</organism>
<evidence type="ECO:0000256" key="3">
    <source>
        <dbReference type="SAM" id="Coils"/>
    </source>
</evidence>
<dbReference type="Proteomes" id="UP001470230">
    <property type="component" value="Unassembled WGS sequence"/>
</dbReference>
<feature type="coiled-coil region" evidence="3">
    <location>
        <begin position="2790"/>
        <end position="2818"/>
    </location>
</feature>
<comment type="caution">
    <text evidence="6">The sequence shown here is derived from an EMBL/GenBank/DDBJ whole genome shotgun (WGS) entry which is preliminary data.</text>
</comment>
<dbReference type="Pfam" id="PF00632">
    <property type="entry name" value="HECT"/>
    <property type="match status" value="1"/>
</dbReference>
<dbReference type="Gene3D" id="2.60.120.920">
    <property type="match status" value="1"/>
</dbReference>
<dbReference type="Gene3D" id="3.30.2160.10">
    <property type="entry name" value="Hect, E3 ligase catalytic domain"/>
    <property type="match status" value="1"/>
</dbReference>
<dbReference type="Gene3D" id="3.90.1750.10">
    <property type="entry name" value="Hect, E3 ligase catalytic domains"/>
    <property type="match status" value="1"/>
</dbReference>